<dbReference type="Proteomes" id="UP000028875">
    <property type="component" value="Unassembled WGS sequence"/>
</dbReference>
<evidence type="ECO:0000313" key="9">
    <source>
        <dbReference type="Proteomes" id="UP000028875"/>
    </source>
</evidence>
<evidence type="ECO:0000313" key="8">
    <source>
        <dbReference type="EMBL" id="CDQ39587.1"/>
    </source>
</evidence>
<comment type="catalytic activity">
    <reaction evidence="6">
        <text>P(1),P(4)-bis(5'-adenosyl) tetraphosphate + H2O = 2 ADP + 2 H(+)</text>
        <dbReference type="Rhea" id="RHEA:24252"/>
        <dbReference type="ChEBI" id="CHEBI:15377"/>
        <dbReference type="ChEBI" id="CHEBI:15378"/>
        <dbReference type="ChEBI" id="CHEBI:58141"/>
        <dbReference type="ChEBI" id="CHEBI:456216"/>
        <dbReference type="EC" id="3.6.1.41"/>
    </reaction>
</comment>
<dbReference type="Pfam" id="PF01966">
    <property type="entry name" value="HD"/>
    <property type="match status" value="1"/>
</dbReference>
<dbReference type="CDD" id="cd00077">
    <property type="entry name" value="HDc"/>
    <property type="match status" value="1"/>
</dbReference>
<gene>
    <name evidence="8" type="ORF">BN990_01892</name>
</gene>
<evidence type="ECO:0000256" key="1">
    <source>
        <dbReference type="ARBA" id="ARBA00012506"/>
    </source>
</evidence>
<evidence type="ECO:0000256" key="3">
    <source>
        <dbReference type="ARBA" id="ARBA00022741"/>
    </source>
</evidence>
<dbReference type="GO" id="GO:0008803">
    <property type="term" value="F:bis(5'-nucleosyl)-tetraphosphatase (symmetrical) activity"/>
    <property type="evidence" value="ECO:0007669"/>
    <property type="project" value="UniProtKB-EC"/>
</dbReference>
<evidence type="ECO:0000256" key="6">
    <source>
        <dbReference type="ARBA" id="ARBA00049417"/>
    </source>
</evidence>
<dbReference type="SMART" id="SM00471">
    <property type="entry name" value="HDc"/>
    <property type="match status" value="1"/>
</dbReference>
<evidence type="ECO:0000256" key="5">
    <source>
        <dbReference type="ARBA" id="ARBA00023004"/>
    </source>
</evidence>
<keyword evidence="9" id="KW-1185">Reference proteome</keyword>
<dbReference type="AlphaFoldDB" id="A0A024QBF3"/>
<comment type="caution">
    <text evidence="8">The sequence shown here is derived from an EMBL/GenBank/DDBJ whole genome shotgun (WGS) entry which is preliminary data.</text>
</comment>
<organism evidence="8 9">
    <name type="scientific">Virgibacillus massiliensis</name>
    <dbReference type="NCBI Taxonomy" id="1462526"/>
    <lineage>
        <taxon>Bacteria</taxon>
        <taxon>Bacillati</taxon>
        <taxon>Bacillota</taxon>
        <taxon>Bacilli</taxon>
        <taxon>Bacillales</taxon>
        <taxon>Bacillaceae</taxon>
        <taxon>Virgibacillus</taxon>
    </lineage>
</organism>
<dbReference type="InterPro" id="IPR003607">
    <property type="entry name" value="HD/PDEase_dom"/>
</dbReference>
<dbReference type="GO" id="GO:0046872">
    <property type="term" value="F:metal ion binding"/>
    <property type="evidence" value="ECO:0007669"/>
    <property type="project" value="UniProtKB-KW"/>
</dbReference>
<dbReference type="PROSITE" id="PS51831">
    <property type="entry name" value="HD"/>
    <property type="match status" value="1"/>
</dbReference>
<keyword evidence="5" id="KW-0408">Iron</keyword>
<dbReference type="eggNOG" id="COG1713">
    <property type="taxonomic scope" value="Bacteria"/>
</dbReference>
<keyword evidence="8" id="KW-0548">Nucleotidyltransferase</keyword>
<proteinExistence type="predicted"/>
<dbReference type="EC" id="3.6.1.41" evidence="1"/>
<reference evidence="9" key="2">
    <citation type="submission" date="2014-05" db="EMBL/GenBank/DDBJ databases">
        <title>Draft genome sequence of Virgibacillus massiliensis Vm-5.</title>
        <authorList>
            <person name="Khelaifia S."/>
            <person name="Croce O."/>
            <person name="Lagier J.C."/>
            <person name="Raoult D."/>
        </authorList>
    </citation>
    <scope>NUCLEOTIDE SEQUENCE [LARGE SCALE GENOMIC DNA]</scope>
    <source>
        <strain evidence="9">Vm-5</strain>
    </source>
</reference>
<dbReference type="GO" id="GO:0000166">
    <property type="term" value="F:nucleotide binding"/>
    <property type="evidence" value="ECO:0007669"/>
    <property type="project" value="UniProtKB-KW"/>
</dbReference>
<dbReference type="InterPro" id="IPR006674">
    <property type="entry name" value="HD_domain"/>
</dbReference>
<dbReference type="PANTHER" id="PTHR35795">
    <property type="entry name" value="SLR1885 PROTEIN"/>
    <property type="match status" value="1"/>
</dbReference>
<dbReference type="EMBL" id="CCDP010000001">
    <property type="protein sequence ID" value="CDQ39587.1"/>
    <property type="molecule type" value="Genomic_DNA"/>
</dbReference>
<dbReference type="PANTHER" id="PTHR35795:SF1">
    <property type="entry name" value="BIS(5'-NUCLEOSYL)-TETRAPHOSPHATASE, SYMMETRICAL"/>
    <property type="match status" value="1"/>
</dbReference>
<evidence type="ECO:0000256" key="4">
    <source>
        <dbReference type="ARBA" id="ARBA00022801"/>
    </source>
</evidence>
<dbReference type="NCBIfam" id="TIGR00488">
    <property type="entry name" value="bis(5'-nucleosyl)-tetraphosphatase (symmetrical) YqeK"/>
    <property type="match status" value="1"/>
</dbReference>
<evidence type="ECO:0000259" key="7">
    <source>
        <dbReference type="PROSITE" id="PS51831"/>
    </source>
</evidence>
<evidence type="ECO:0000256" key="2">
    <source>
        <dbReference type="ARBA" id="ARBA00022723"/>
    </source>
</evidence>
<dbReference type="InterPro" id="IPR051094">
    <property type="entry name" value="Diverse_Catalytic_Enzymes"/>
</dbReference>
<sequence length="189" mass="21904">MNIDLIKEKVEPHLTIERYEHTLRVAETAIQLAIRFDASKEKAQLAGILHDYAKYRSKEELASWIETSDLPNTLLDFHHELWHGPVGALMVERDFGVEDLEIRNAIHYHTTGRAKMSKLEMIIFLADYIEPGRKFPGVDEVRKTSKQDLEHACLMASQNTIRYLMSKQATIYPDTFHTYNDLTRRVYGG</sequence>
<keyword evidence="8" id="KW-0808">Transferase</keyword>
<protein>
    <recommendedName>
        <fullName evidence="1">bis(5'-nucleosyl)-tetraphosphatase (symmetrical)</fullName>
        <ecNumber evidence="1">3.6.1.41</ecNumber>
    </recommendedName>
</protein>
<dbReference type="OrthoDB" id="9782134at2"/>
<dbReference type="Gene3D" id="1.10.3210.10">
    <property type="entry name" value="Hypothetical protein af1432"/>
    <property type="match status" value="1"/>
</dbReference>
<keyword evidence="2" id="KW-0479">Metal-binding</keyword>
<keyword evidence="3" id="KW-0547">Nucleotide-binding</keyword>
<reference evidence="8 9" key="1">
    <citation type="submission" date="2014-03" db="EMBL/GenBank/DDBJ databases">
        <authorList>
            <person name="Urmite Genomes U."/>
        </authorList>
    </citation>
    <scope>NUCLEOTIDE SEQUENCE [LARGE SCALE GENOMIC DNA]</scope>
    <source>
        <strain evidence="8 9">Vm-5</strain>
    </source>
</reference>
<dbReference type="InterPro" id="IPR005249">
    <property type="entry name" value="YqeK"/>
</dbReference>
<dbReference type="RefSeq" id="WP_038243688.1">
    <property type="nucleotide sequence ID" value="NZ_BNER01000002.1"/>
</dbReference>
<feature type="domain" description="HD" evidence="7">
    <location>
        <begin position="18"/>
        <end position="132"/>
    </location>
</feature>
<dbReference type="STRING" id="1462526.BN990_01892"/>
<keyword evidence="4" id="KW-0378">Hydrolase</keyword>
<dbReference type="SUPFAM" id="SSF109604">
    <property type="entry name" value="HD-domain/PDEase-like"/>
    <property type="match status" value="1"/>
</dbReference>
<accession>A0A024QBF3</accession>
<name>A0A024QBF3_9BACI</name>
<dbReference type="GO" id="GO:0016779">
    <property type="term" value="F:nucleotidyltransferase activity"/>
    <property type="evidence" value="ECO:0007669"/>
    <property type="project" value="UniProtKB-KW"/>
</dbReference>